<dbReference type="PANTHER" id="PTHR11552">
    <property type="entry name" value="GLUCOSE-METHANOL-CHOLINE GMC OXIDOREDUCTASE"/>
    <property type="match status" value="1"/>
</dbReference>
<dbReference type="InterPro" id="IPR007867">
    <property type="entry name" value="GMC_OxRtase_C"/>
</dbReference>
<evidence type="ECO:0000313" key="4">
    <source>
        <dbReference type="EMBL" id="KAK5053584.1"/>
    </source>
</evidence>
<proteinExistence type="inferred from homology"/>
<dbReference type="PANTHER" id="PTHR11552:SF134">
    <property type="entry name" value="GLUCOSE-METHANOL-CHOLINE OXIDOREDUCTASE N-TERMINAL DOMAIN-CONTAINING PROTEIN"/>
    <property type="match status" value="1"/>
</dbReference>
<sequence>MTNSREQDFDFVVVGAGNAGAVVAGNLARSPARPRVLLIELGGDNAEAKLRIPSERFVNPYVNPNIVLGYKTTPQKYLGDHILDYLRGTGLGGSSIANFLAYIRGTASDYDRWADLVGDDSWKWENVVERYKEIENLHFDDDHDADGYVKLKEGVHGFKGPVDLTLPSRSQWPKGLDIVMKAALDHGWPLNPDQNSGNIIGMASVTTTVHKGWRVTSASAYLSDPPSNLVIWTNIAATKVLLDHTAGNKPRATGVLLADGREIRARKEVILSLGVVDTPKILMLSGIGPRDELRRLGIPVVVHSPRIGKDMIDHPYLVLLYGSKTELGTRVELQQNKELVSTARAQWLRDRTGQDAQLNTINLIGFLKLDSSRVSYDELDKLDSKTKAYIKKPDVPQYEFYTQGYIPGDWDTAANGPQCLGMAVMLMNPQSRGSVKLASKDPNAMPLIDPNYMGHPYDRQTMVNAVKEAMMFARSKGLQPHVKGKVLAPESEDDEVVWTWVKKELLSILHGVGTVMMGPKDDNTAPTDTNFRVRGVDGLRVIDLSVCPTITNNHTQATAYLVGHMGWKQLAAEYNLESPKGSPRTASRQHHL</sequence>
<dbReference type="Pfam" id="PF00732">
    <property type="entry name" value="GMC_oxred_N"/>
    <property type="match status" value="1"/>
</dbReference>
<evidence type="ECO:0000256" key="1">
    <source>
        <dbReference type="ARBA" id="ARBA00010790"/>
    </source>
</evidence>
<dbReference type="SUPFAM" id="SSF51905">
    <property type="entry name" value="FAD/NAD(P)-binding domain"/>
    <property type="match status" value="1"/>
</dbReference>
<dbReference type="InterPro" id="IPR036188">
    <property type="entry name" value="FAD/NAD-bd_sf"/>
</dbReference>
<dbReference type="EMBL" id="JAVRRF010000025">
    <property type="protein sequence ID" value="KAK5053584.1"/>
    <property type="molecule type" value="Genomic_DNA"/>
</dbReference>
<dbReference type="SUPFAM" id="SSF54373">
    <property type="entry name" value="FAD-linked reductases, C-terminal domain"/>
    <property type="match status" value="1"/>
</dbReference>
<name>A0ABR0J0R4_9EURO</name>
<feature type="domain" description="Glucose-methanol-choline oxidoreductase C-terminal" evidence="3">
    <location>
        <begin position="429"/>
        <end position="563"/>
    </location>
</feature>
<evidence type="ECO:0000259" key="2">
    <source>
        <dbReference type="Pfam" id="PF00732"/>
    </source>
</evidence>
<reference evidence="4 5" key="1">
    <citation type="submission" date="2023-08" db="EMBL/GenBank/DDBJ databases">
        <title>Black Yeasts Isolated from many extreme environments.</title>
        <authorList>
            <person name="Coleine C."/>
            <person name="Stajich J.E."/>
            <person name="Selbmann L."/>
        </authorList>
    </citation>
    <scope>NUCLEOTIDE SEQUENCE [LARGE SCALE GENOMIC DNA]</scope>
    <source>
        <strain evidence="4 5">CCFEE 6328</strain>
    </source>
</reference>
<dbReference type="Gene3D" id="3.30.560.10">
    <property type="entry name" value="Glucose Oxidase, domain 3"/>
    <property type="match status" value="1"/>
</dbReference>
<gene>
    <name evidence="4" type="ORF">LTR69_009229</name>
</gene>
<dbReference type="InterPro" id="IPR012132">
    <property type="entry name" value="GMC_OxRdtase"/>
</dbReference>
<feature type="domain" description="Glucose-methanol-choline oxidoreductase N-terminal" evidence="2">
    <location>
        <begin position="9"/>
        <end position="315"/>
    </location>
</feature>
<evidence type="ECO:0000313" key="5">
    <source>
        <dbReference type="Proteomes" id="UP001345691"/>
    </source>
</evidence>
<dbReference type="Pfam" id="PF05199">
    <property type="entry name" value="GMC_oxred_C"/>
    <property type="match status" value="1"/>
</dbReference>
<dbReference type="Proteomes" id="UP001345691">
    <property type="component" value="Unassembled WGS sequence"/>
</dbReference>
<dbReference type="Gene3D" id="3.50.50.60">
    <property type="entry name" value="FAD/NAD(P)-binding domain"/>
    <property type="match status" value="1"/>
</dbReference>
<keyword evidence="5" id="KW-1185">Reference proteome</keyword>
<organism evidence="4 5">
    <name type="scientific">Exophiala sideris</name>
    <dbReference type="NCBI Taxonomy" id="1016849"/>
    <lineage>
        <taxon>Eukaryota</taxon>
        <taxon>Fungi</taxon>
        <taxon>Dikarya</taxon>
        <taxon>Ascomycota</taxon>
        <taxon>Pezizomycotina</taxon>
        <taxon>Eurotiomycetes</taxon>
        <taxon>Chaetothyriomycetidae</taxon>
        <taxon>Chaetothyriales</taxon>
        <taxon>Herpotrichiellaceae</taxon>
        <taxon>Exophiala</taxon>
    </lineage>
</organism>
<protein>
    <recommendedName>
        <fullName evidence="6">Glucose-methanol-choline oxidoreductase N-terminal domain-containing protein</fullName>
    </recommendedName>
</protein>
<comment type="caution">
    <text evidence="4">The sequence shown here is derived from an EMBL/GenBank/DDBJ whole genome shotgun (WGS) entry which is preliminary data.</text>
</comment>
<evidence type="ECO:0000259" key="3">
    <source>
        <dbReference type="Pfam" id="PF05199"/>
    </source>
</evidence>
<dbReference type="PIRSF" id="PIRSF000137">
    <property type="entry name" value="Alcohol_oxidase"/>
    <property type="match status" value="1"/>
</dbReference>
<dbReference type="InterPro" id="IPR000172">
    <property type="entry name" value="GMC_OxRdtase_N"/>
</dbReference>
<accession>A0ABR0J0R4</accession>
<comment type="similarity">
    <text evidence="1">Belongs to the GMC oxidoreductase family.</text>
</comment>
<evidence type="ECO:0008006" key="6">
    <source>
        <dbReference type="Google" id="ProtNLM"/>
    </source>
</evidence>